<accession>A0ABY6P0K3</accession>
<reference evidence="1" key="1">
    <citation type="submission" date="2022-10" db="EMBL/GenBank/DDBJ databases">
        <title>Rhodococcus sp.75.</title>
        <authorList>
            <person name="Sun M."/>
        </authorList>
    </citation>
    <scope>NUCLEOTIDE SEQUENCE</scope>
    <source>
        <strain evidence="1">75</strain>
    </source>
</reference>
<proteinExistence type="predicted"/>
<sequence length="138" mass="14200">MSGDVEVATLAAALRADAGDLALYAGFLLNSLGDALPAELVTVDRTRTLSDRVRGGEGTVTGVHVRLGEELFSLRRDRVGAAGTATVSHEVGGIRLSTETVGLDTWSTRVSAALLVRARTSSAAAAALTGMLAPRPLD</sequence>
<organism evidence="1 2">
    <name type="scientific">Rhodococcus antarcticus</name>
    <dbReference type="NCBI Taxonomy" id="2987751"/>
    <lineage>
        <taxon>Bacteria</taxon>
        <taxon>Bacillati</taxon>
        <taxon>Actinomycetota</taxon>
        <taxon>Actinomycetes</taxon>
        <taxon>Mycobacteriales</taxon>
        <taxon>Nocardiaceae</taxon>
        <taxon>Rhodococcus</taxon>
    </lineage>
</organism>
<name>A0ABY6P0K3_9NOCA</name>
<dbReference type="EMBL" id="CP110615">
    <property type="protein sequence ID" value="UZJ25195.1"/>
    <property type="molecule type" value="Genomic_DNA"/>
</dbReference>
<dbReference type="RefSeq" id="WP_265383301.1">
    <property type="nucleotide sequence ID" value="NZ_CP110615.1"/>
</dbReference>
<protein>
    <submittedName>
        <fullName evidence="1">Uncharacterized protein</fullName>
    </submittedName>
</protein>
<keyword evidence="2" id="KW-1185">Reference proteome</keyword>
<evidence type="ECO:0000313" key="2">
    <source>
        <dbReference type="Proteomes" id="UP001164965"/>
    </source>
</evidence>
<evidence type="ECO:0000313" key="1">
    <source>
        <dbReference type="EMBL" id="UZJ25195.1"/>
    </source>
</evidence>
<gene>
    <name evidence="1" type="ORF">RHODO2019_01425</name>
</gene>
<dbReference type="Proteomes" id="UP001164965">
    <property type="component" value="Chromosome"/>
</dbReference>